<gene>
    <name evidence="6" type="ORF">RirG_064960</name>
</gene>
<dbReference type="InterPro" id="IPR007853">
    <property type="entry name" value="Znf_DNL-typ"/>
</dbReference>
<dbReference type="GO" id="GO:0008270">
    <property type="term" value="F:zinc ion binding"/>
    <property type="evidence" value="ECO:0007669"/>
    <property type="project" value="UniProtKB-KW"/>
</dbReference>
<name>A0A015JTI9_RHIIW</name>
<dbReference type="GO" id="GO:0005739">
    <property type="term" value="C:mitochondrion"/>
    <property type="evidence" value="ECO:0007669"/>
    <property type="project" value="TreeGrafter"/>
</dbReference>
<dbReference type="OrthoDB" id="512667at2759"/>
<evidence type="ECO:0000256" key="2">
    <source>
        <dbReference type="ARBA" id="ARBA00022771"/>
    </source>
</evidence>
<dbReference type="PANTHER" id="PTHR20922">
    <property type="entry name" value="DNL-TYPE ZINC FINGER PROTEIN"/>
    <property type="match status" value="1"/>
</dbReference>
<keyword evidence="2 4" id="KW-0863">Zinc-finger</keyword>
<dbReference type="GO" id="GO:0051087">
    <property type="term" value="F:protein-folding chaperone binding"/>
    <property type="evidence" value="ECO:0007669"/>
    <property type="project" value="TreeGrafter"/>
</dbReference>
<dbReference type="EMBL" id="JEMT01014952">
    <property type="protein sequence ID" value="EXX72907.1"/>
    <property type="molecule type" value="Genomic_DNA"/>
</dbReference>
<dbReference type="STRING" id="1432141.A0A015JTI9"/>
<evidence type="ECO:0000256" key="3">
    <source>
        <dbReference type="ARBA" id="ARBA00022833"/>
    </source>
</evidence>
<dbReference type="GO" id="GO:0050821">
    <property type="term" value="P:protein stabilization"/>
    <property type="evidence" value="ECO:0007669"/>
    <property type="project" value="TreeGrafter"/>
</dbReference>
<dbReference type="GO" id="GO:0006457">
    <property type="term" value="P:protein folding"/>
    <property type="evidence" value="ECO:0007669"/>
    <property type="project" value="TreeGrafter"/>
</dbReference>
<evidence type="ECO:0000259" key="5">
    <source>
        <dbReference type="PROSITE" id="PS51501"/>
    </source>
</evidence>
<dbReference type="AlphaFoldDB" id="A0A015JTI9"/>
<dbReference type="InterPro" id="IPR024158">
    <property type="entry name" value="Mt_import_TIM15"/>
</dbReference>
<evidence type="ECO:0000313" key="6">
    <source>
        <dbReference type="EMBL" id="EXX72907.1"/>
    </source>
</evidence>
<comment type="caution">
    <text evidence="6">The sequence shown here is derived from an EMBL/GenBank/DDBJ whole genome shotgun (WGS) entry which is preliminary data.</text>
</comment>
<dbReference type="HOGENOM" id="CLU_093902_0_2_1"/>
<evidence type="ECO:0000313" key="7">
    <source>
        <dbReference type="Proteomes" id="UP000022910"/>
    </source>
</evidence>
<dbReference type="PANTHER" id="PTHR20922:SF13">
    <property type="entry name" value="DNL-TYPE ZINC FINGER PROTEIN"/>
    <property type="match status" value="1"/>
</dbReference>
<evidence type="ECO:0000256" key="1">
    <source>
        <dbReference type="ARBA" id="ARBA00022723"/>
    </source>
</evidence>
<reference evidence="6 7" key="1">
    <citation type="submission" date="2014-02" db="EMBL/GenBank/DDBJ databases">
        <title>Single nucleus genome sequencing reveals high similarity among nuclei of an endomycorrhizal fungus.</title>
        <authorList>
            <person name="Lin K."/>
            <person name="Geurts R."/>
            <person name="Zhang Z."/>
            <person name="Limpens E."/>
            <person name="Saunders D.G."/>
            <person name="Mu D."/>
            <person name="Pang E."/>
            <person name="Cao H."/>
            <person name="Cha H."/>
            <person name="Lin T."/>
            <person name="Zhou Q."/>
            <person name="Shang Y."/>
            <person name="Li Y."/>
            <person name="Ivanov S."/>
            <person name="Sharma T."/>
            <person name="Velzen R.V."/>
            <person name="Ruijter N.D."/>
            <person name="Aanen D.K."/>
            <person name="Win J."/>
            <person name="Kamoun S."/>
            <person name="Bisseling T."/>
            <person name="Huang S."/>
        </authorList>
    </citation>
    <scope>NUCLEOTIDE SEQUENCE [LARGE SCALE GENOMIC DNA]</scope>
    <source>
        <strain evidence="7">DAOM197198w</strain>
    </source>
</reference>
<dbReference type="Proteomes" id="UP000022910">
    <property type="component" value="Unassembled WGS sequence"/>
</dbReference>
<proteinExistence type="predicted"/>
<accession>A0A015JTI9</accession>
<organism evidence="6 7">
    <name type="scientific">Rhizophagus irregularis (strain DAOM 197198w)</name>
    <name type="common">Glomus intraradices</name>
    <dbReference type="NCBI Taxonomy" id="1432141"/>
    <lineage>
        <taxon>Eukaryota</taxon>
        <taxon>Fungi</taxon>
        <taxon>Fungi incertae sedis</taxon>
        <taxon>Mucoromycota</taxon>
        <taxon>Glomeromycotina</taxon>
        <taxon>Glomeromycetes</taxon>
        <taxon>Glomerales</taxon>
        <taxon>Glomeraceae</taxon>
        <taxon>Rhizophagus</taxon>
    </lineage>
</organism>
<evidence type="ECO:0000256" key="4">
    <source>
        <dbReference type="PROSITE-ProRule" id="PRU00834"/>
    </source>
</evidence>
<keyword evidence="3" id="KW-0862">Zinc</keyword>
<keyword evidence="1" id="KW-0479">Metal-binding</keyword>
<dbReference type="Pfam" id="PF05180">
    <property type="entry name" value="zf-DNL"/>
    <property type="match status" value="1"/>
</dbReference>
<sequence length="212" mass="24499">MFQFISKLLPRQNITNVTKTFSKRRSLLNQNKYKIQYPVLTKPSQSFFIHSTKYSFKDKKTLSLSDSSKIQSAQTSSSDTSSTTSQHDPNTRLMIAFTCKVCSLRSTKTMSKHAYNHGVVIIQCSSCNNHHLIADHLGWFRDGRVTIEDLMYEQGEKVMKFVVNTKPDVLEWCPDNIEKEKKKLKELKKSRNRKELSLGLNKVESDSKERNN</sequence>
<feature type="domain" description="DNL-type" evidence="5">
    <location>
        <begin position="88"/>
        <end position="186"/>
    </location>
</feature>
<dbReference type="PROSITE" id="PS51501">
    <property type="entry name" value="ZF_DNL"/>
    <property type="match status" value="1"/>
</dbReference>
<protein>
    <submittedName>
        <fullName evidence="6">Zim17p</fullName>
    </submittedName>
</protein>
<keyword evidence="7" id="KW-1185">Reference proteome</keyword>
<dbReference type="GO" id="GO:0030150">
    <property type="term" value="P:protein import into mitochondrial matrix"/>
    <property type="evidence" value="ECO:0007669"/>
    <property type="project" value="TreeGrafter"/>
</dbReference>